<comment type="caution">
    <text evidence="2">The sequence shown here is derived from an EMBL/GenBank/DDBJ whole genome shotgun (WGS) entry which is preliminary data.</text>
</comment>
<dbReference type="AlphaFoldDB" id="A0AAW2BGY5"/>
<reference evidence="2 3" key="1">
    <citation type="submission" date="2024-01" db="EMBL/GenBank/DDBJ databases">
        <title>A telomere-to-telomere, gap-free genome of sweet tea (Lithocarpus litseifolius).</title>
        <authorList>
            <person name="Zhou J."/>
        </authorList>
    </citation>
    <scope>NUCLEOTIDE SEQUENCE [LARGE SCALE GENOMIC DNA]</scope>
    <source>
        <strain evidence="2">Zhou-2022a</strain>
        <tissue evidence="2">Leaf</tissue>
    </source>
</reference>
<evidence type="ECO:0000313" key="2">
    <source>
        <dbReference type="EMBL" id="KAK9984833.1"/>
    </source>
</evidence>
<dbReference type="EMBL" id="JAZDWU010000012">
    <property type="protein sequence ID" value="KAK9984833.1"/>
    <property type="molecule type" value="Genomic_DNA"/>
</dbReference>
<accession>A0AAW2BGY5</accession>
<feature type="region of interest" description="Disordered" evidence="1">
    <location>
        <begin position="104"/>
        <end position="133"/>
    </location>
</feature>
<evidence type="ECO:0000256" key="1">
    <source>
        <dbReference type="SAM" id="MobiDB-lite"/>
    </source>
</evidence>
<evidence type="ECO:0000313" key="3">
    <source>
        <dbReference type="Proteomes" id="UP001459277"/>
    </source>
</evidence>
<keyword evidence="3" id="KW-1185">Reference proteome</keyword>
<gene>
    <name evidence="2" type="ORF">SO802_034358</name>
</gene>
<proteinExistence type="predicted"/>
<sequence>MAVGLNGTSTSHKYGMLGEVTGSNIDGYVSNLENKRMDLFDHGTKGYGEDNVLLASCSGYMHAAMTNQQLIYSGNRMMDETDQAIGGQKRLQLIGELWPRKHGRGWEGAAPESDAARRGVRSPTRLPARRSRV</sequence>
<name>A0AAW2BGY5_9ROSI</name>
<dbReference type="Proteomes" id="UP001459277">
    <property type="component" value="Unassembled WGS sequence"/>
</dbReference>
<protein>
    <submittedName>
        <fullName evidence="2">Uncharacterized protein</fullName>
    </submittedName>
</protein>
<organism evidence="2 3">
    <name type="scientific">Lithocarpus litseifolius</name>
    <dbReference type="NCBI Taxonomy" id="425828"/>
    <lineage>
        <taxon>Eukaryota</taxon>
        <taxon>Viridiplantae</taxon>
        <taxon>Streptophyta</taxon>
        <taxon>Embryophyta</taxon>
        <taxon>Tracheophyta</taxon>
        <taxon>Spermatophyta</taxon>
        <taxon>Magnoliopsida</taxon>
        <taxon>eudicotyledons</taxon>
        <taxon>Gunneridae</taxon>
        <taxon>Pentapetalae</taxon>
        <taxon>rosids</taxon>
        <taxon>fabids</taxon>
        <taxon>Fagales</taxon>
        <taxon>Fagaceae</taxon>
        <taxon>Lithocarpus</taxon>
    </lineage>
</organism>